<sequence>MISDFQELSDKIDQLAEMTNALRRENAQLRQANAALVVENMGYQRRLSEAADRVQALLVHVPSLVPEPVPEDEEAEATELAAGDAIAPAAQHEEVR</sequence>
<keyword evidence="1" id="KW-0175">Coiled coil</keyword>
<dbReference type="EMBL" id="LROM01000093">
    <property type="protein sequence ID" value="OEZ98072.1"/>
    <property type="molecule type" value="Genomic_DNA"/>
</dbReference>
<dbReference type="PATRIC" id="fig|762836.4.peg.3440"/>
<dbReference type="RefSeq" id="WP_070249525.1">
    <property type="nucleotide sequence ID" value="NZ_LROM01000093.1"/>
</dbReference>
<dbReference type="AlphaFoldDB" id="A0A1E7WHK3"/>
<evidence type="ECO:0000256" key="2">
    <source>
        <dbReference type="SAM" id="MobiDB-lite"/>
    </source>
</evidence>
<proteinExistence type="predicted"/>
<keyword evidence="4" id="KW-1185">Reference proteome</keyword>
<organism evidence="3 4">
    <name type="scientific">Duganella phyllosphaerae</name>
    <dbReference type="NCBI Taxonomy" id="762836"/>
    <lineage>
        <taxon>Bacteria</taxon>
        <taxon>Pseudomonadati</taxon>
        <taxon>Pseudomonadota</taxon>
        <taxon>Betaproteobacteria</taxon>
        <taxon>Burkholderiales</taxon>
        <taxon>Oxalobacteraceae</taxon>
        <taxon>Telluria group</taxon>
        <taxon>Duganella</taxon>
    </lineage>
</organism>
<evidence type="ECO:0000313" key="4">
    <source>
        <dbReference type="Proteomes" id="UP000175989"/>
    </source>
</evidence>
<evidence type="ECO:0000313" key="3">
    <source>
        <dbReference type="EMBL" id="OEZ98072.1"/>
    </source>
</evidence>
<dbReference type="Proteomes" id="UP000175989">
    <property type="component" value="Unassembled WGS sequence"/>
</dbReference>
<feature type="coiled-coil region" evidence="1">
    <location>
        <begin position="5"/>
        <end position="35"/>
    </location>
</feature>
<evidence type="ECO:0000256" key="1">
    <source>
        <dbReference type="SAM" id="Coils"/>
    </source>
</evidence>
<evidence type="ECO:0008006" key="5">
    <source>
        <dbReference type="Google" id="ProtNLM"/>
    </source>
</evidence>
<name>A0A1E7WHK3_9BURK</name>
<feature type="region of interest" description="Disordered" evidence="2">
    <location>
        <begin position="68"/>
        <end position="96"/>
    </location>
</feature>
<accession>A0A1E7WHK3</accession>
<reference evidence="4" key="1">
    <citation type="journal article" date="2016" name="Front. Microbiol.">
        <title>Molecular Keys to the Janthinobacterium and Duganella spp. Interaction with the Plant Pathogen Fusarium graminearum.</title>
        <authorList>
            <person name="Haack F.S."/>
            <person name="Poehlein A."/>
            <person name="Kroger C."/>
            <person name="Voigt C.A."/>
            <person name="Piepenbring M."/>
            <person name="Bode H.B."/>
            <person name="Daniel R."/>
            <person name="Schafer W."/>
            <person name="Streit W.R."/>
        </authorList>
    </citation>
    <scope>NUCLEOTIDE SEQUENCE [LARGE SCALE GENOMIC DNA]</scope>
    <source>
        <strain evidence="4">T54</strain>
    </source>
</reference>
<protein>
    <recommendedName>
        <fullName evidence="5">Cell division protein ZapB</fullName>
    </recommendedName>
</protein>
<dbReference type="OrthoDB" id="9135331at2"/>
<gene>
    <name evidence="3" type="ORF">DUPY_33450</name>
</gene>
<comment type="caution">
    <text evidence="3">The sequence shown here is derived from an EMBL/GenBank/DDBJ whole genome shotgun (WGS) entry which is preliminary data.</text>
</comment>